<reference evidence="8 9" key="1">
    <citation type="submission" date="2019-05" db="EMBL/GenBank/DDBJ databases">
        <title>Sporisorium graminicola CBS 10092 draft sequencing and annotation.</title>
        <authorList>
            <person name="Solano-Gonzalez S."/>
            <person name="Caddick M.X."/>
            <person name="Darby A."/>
        </authorList>
    </citation>
    <scope>NUCLEOTIDE SEQUENCE [LARGE SCALE GENOMIC DNA]</scope>
    <source>
        <strain evidence="8 9">CBS 10092</strain>
    </source>
</reference>
<feature type="region of interest" description="Disordered" evidence="5">
    <location>
        <begin position="92"/>
        <end position="164"/>
    </location>
</feature>
<dbReference type="Proteomes" id="UP000306050">
    <property type="component" value="Chromosome SGRAM_23"/>
</dbReference>
<dbReference type="InterPro" id="IPR036259">
    <property type="entry name" value="MFS_trans_sf"/>
</dbReference>
<dbReference type="PANTHER" id="PTHR42718">
    <property type="entry name" value="MAJOR FACILITATOR SUPERFAMILY MULTIDRUG TRANSPORTER MFSC"/>
    <property type="match status" value="1"/>
</dbReference>
<feature type="transmembrane region" description="Helical" evidence="6">
    <location>
        <begin position="422"/>
        <end position="440"/>
    </location>
</feature>
<organism evidence="8 9">
    <name type="scientific">Sporisorium graminicola</name>
    <dbReference type="NCBI Taxonomy" id="280036"/>
    <lineage>
        <taxon>Eukaryota</taxon>
        <taxon>Fungi</taxon>
        <taxon>Dikarya</taxon>
        <taxon>Basidiomycota</taxon>
        <taxon>Ustilaginomycotina</taxon>
        <taxon>Ustilaginomycetes</taxon>
        <taxon>Ustilaginales</taxon>
        <taxon>Ustilaginaceae</taxon>
        <taxon>Sporisorium</taxon>
    </lineage>
</organism>
<dbReference type="GeneID" id="40727128"/>
<keyword evidence="3 6" id="KW-1133">Transmembrane helix</keyword>
<feature type="transmembrane region" description="Helical" evidence="6">
    <location>
        <begin position="188"/>
        <end position="213"/>
    </location>
</feature>
<feature type="transmembrane region" description="Helical" evidence="6">
    <location>
        <begin position="525"/>
        <end position="544"/>
    </location>
</feature>
<dbReference type="GO" id="GO:0016020">
    <property type="term" value="C:membrane"/>
    <property type="evidence" value="ECO:0007669"/>
    <property type="project" value="UniProtKB-SubCell"/>
</dbReference>
<dbReference type="InterPro" id="IPR020846">
    <property type="entry name" value="MFS_dom"/>
</dbReference>
<feature type="transmembrane region" description="Helical" evidence="6">
    <location>
        <begin position="395"/>
        <end position="416"/>
    </location>
</feature>
<feature type="transmembrane region" description="Helical" evidence="6">
    <location>
        <begin position="260"/>
        <end position="277"/>
    </location>
</feature>
<dbReference type="InterPro" id="IPR011701">
    <property type="entry name" value="MFS"/>
</dbReference>
<feature type="transmembrane region" description="Helical" evidence="6">
    <location>
        <begin position="460"/>
        <end position="480"/>
    </location>
</feature>
<evidence type="ECO:0000256" key="5">
    <source>
        <dbReference type="SAM" id="MobiDB-lite"/>
    </source>
</evidence>
<dbReference type="Gene3D" id="1.20.1250.20">
    <property type="entry name" value="MFS general substrate transporter like domains"/>
    <property type="match status" value="2"/>
</dbReference>
<dbReference type="SUPFAM" id="SSF103473">
    <property type="entry name" value="MFS general substrate transporter"/>
    <property type="match status" value="1"/>
</dbReference>
<dbReference type="PANTHER" id="PTHR42718:SF41">
    <property type="entry name" value="MFS TRANSPORTER OF UNKOWN SPECIFICITY (AFU_ORTHOLOGUE AFUA_5G09940)-RELATED"/>
    <property type="match status" value="1"/>
</dbReference>
<dbReference type="PROSITE" id="PS50850">
    <property type="entry name" value="MFS"/>
    <property type="match status" value="1"/>
</dbReference>
<evidence type="ECO:0000313" key="8">
    <source>
        <dbReference type="EMBL" id="TKY86945.1"/>
    </source>
</evidence>
<feature type="region of interest" description="Disordered" evidence="5">
    <location>
        <begin position="1"/>
        <end position="25"/>
    </location>
</feature>
<feature type="compositionally biased region" description="Polar residues" evidence="5">
    <location>
        <begin position="93"/>
        <end position="116"/>
    </location>
</feature>
<dbReference type="EMBL" id="SRRM01000015">
    <property type="protein sequence ID" value="TKY86945.1"/>
    <property type="molecule type" value="Genomic_DNA"/>
</dbReference>
<evidence type="ECO:0000256" key="2">
    <source>
        <dbReference type="ARBA" id="ARBA00022692"/>
    </source>
</evidence>
<evidence type="ECO:0000259" key="7">
    <source>
        <dbReference type="PROSITE" id="PS50850"/>
    </source>
</evidence>
<feature type="transmembrane region" description="Helical" evidence="6">
    <location>
        <begin position="233"/>
        <end position="253"/>
    </location>
</feature>
<dbReference type="KEGG" id="sgra:EX895_004233"/>
<keyword evidence="9" id="KW-1185">Reference proteome</keyword>
<protein>
    <recommendedName>
        <fullName evidence="7">Major facilitator superfamily (MFS) profile domain-containing protein</fullName>
    </recommendedName>
</protein>
<evidence type="ECO:0000256" key="1">
    <source>
        <dbReference type="ARBA" id="ARBA00004141"/>
    </source>
</evidence>
<gene>
    <name evidence="8" type="ORF">EX895_004233</name>
</gene>
<dbReference type="AlphaFoldDB" id="A0A4U7KQZ6"/>
<evidence type="ECO:0000256" key="6">
    <source>
        <dbReference type="SAM" id="Phobius"/>
    </source>
</evidence>
<feature type="transmembrane region" description="Helical" evidence="6">
    <location>
        <begin position="349"/>
        <end position="369"/>
    </location>
</feature>
<sequence>MIDNAPHTASHGPSAHSHDHNSDPARVALKHGAPFFGRVDDHGAADFALATSYRPASIPPETNADNSSYSEDHSELGSEMIAAADHAREPYSLTPSAGVTSFSDSKPRTGSSSTARRPSVHSFLKPSVHQPPAMLQDVPMQVLPSRPPSSQGHDSVQERDSSVNLPAGEPAQLALASQQARPGILPSLLAEISFIIICSMGQFLFASLVGNMTVTQALLVDHTFSLPKSQAPWLNGAYLLSNGLSVTISGSLADIVGARSLIIGALAWMCVWCVIGVFSFRSFLLFCVVRAMQGLSVGALTSSSMSYLGRVYKPGLRKNRVFALMASLSPFGFVLGCIQGGALSGHLPWIFGSNAIIVGAILAAAVRYAPTEQAMRAHEHSSGAAASQPPRKFDYIGAALAICGCGLLVFGLTQGASAAWSPYTYASVLAGLAFFGLFAWVEARIAQPLVPPSLWKIKGFVPLATCYFLSFGGFSAWQFYACQYWLRVQNVSPLTASLYLLPNAFVGVIATFIVARLFHIVPGHLILGAGCLASAMGPAFFLPQRPQTSYWALSMPGVAVSTFAPDLSFAAASIWITSNVSRRHQGAGASLLITLQNLSSAVLTSLSETIGVAVEQHGWPVRTAPALTAAEKAASSVSLDVLHAIWWFNFAVGITALLLAVFTLRIPKAEEKEHIQ</sequence>
<feature type="transmembrane region" description="Helical" evidence="6">
    <location>
        <begin position="321"/>
        <end position="343"/>
    </location>
</feature>
<evidence type="ECO:0000256" key="3">
    <source>
        <dbReference type="ARBA" id="ARBA00022989"/>
    </source>
</evidence>
<dbReference type="GO" id="GO:0022857">
    <property type="term" value="F:transmembrane transporter activity"/>
    <property type="evidence" value="ECO:0007669"/>
    <property type="project" value="InterPro"/>
</dbReference>
<feature type="transmembrane region" description="Helical" evidence="6">
    <location>
        <begin position="644"/>
        <end position="664"/>
    </location>
</feature>
<dbReference type="OrthoDB" id="440755at2759"/>
<dbReference type="RefSeq" id="XP_029738930.1">
    <property type="nucleotide sequence ID" value="XM_029884829.1"/>
</dbReference>
<evidence type="ECO:0000313" key="9">
    <source>
        <dbReference type="Proteomes" id="UP000306050"/>
    </source>
</evidence>
<evidence type="ECO:0000256" key="4">
    <source>
        <dbReference type="ARBA" id="ARBA00023136"/>
    </source>
</evidence>
<comment type="caution">
    <text evidence="8">The sequence shown here is derived from an EMBL/GenBank/DDBJ whole genome shotgun (WGS) entry which is preliminary data.</text>
</comment>
<keyword evidence="2 6" id="KW-0812">Transmembrane</keyword>
<proteinExistence type="predicted"/>
<comment type="subcellular location">
    <subcellularLocation>
        <location evidence="1">Membrane</location>
        <topology evidence="1">Multi-pass membrane protein</topology>
    </subcellularLocation>
</comment>
<feature type="domain" description="Major facilitator superfamily (MFS) profile" evidence="7">
    <location>
        <begin position="194"/>
        <end position="668"/>
    </location>
</feature>
<dbReference type="Pfam" id="PF07690">
    <property type="entry name" value="MFS_1"/>
    <property type="match status" value="1"/>
</dbReference>
<accession>A0A4U7KQZ6</accession>
<keyword evidence="4 6" id="KW-0472">Membrane</keyword>
<feature type="transmembrane region" description="Helical" evidence="6">
    <location>
        <begin position="500"/>
        <end position="518"/>
    </location>
</feature>
<feature type="region of interest" description="Disordered" evidence="5">
    <location>
        <begin position="55"/>
        <end position="76"/>
    </location>
</feature>
<name>A0A4U7KQZ6_9BASI</name>